<dbReference type="KEGG" id="rga:RGR602_CH01632"/>
<dbReference type="PANTHER" id="PTHR23520">
    <property type="entry name" value="TRANSPORTER, PUTATIVE (AFU_ORTHOLOGUE AFUA_3G04000)-RELATED"/>
    <property type="match status" value="1"/>
</dbReference>
<feature type="transmembrane region" description="Helical" evidence="4">
    <location>
        <begin position="39"/>
        <end position="58"/>
    </location>
</feature>
<dbReference type="PROSITE" id="PS50850">
    <property type="entry name" value="MFS"/>
    <property type="match status" value="1"/>
</dbReference>
<feature type="transmembrane region" description="Helical" evidence="4">
    <location>
        <begin position="117"/>
        <end position="139"/>
    </location>
</feature>
<evidence type="ECO:0000256" key="2">
    <source>
        <dbReference type="ARBA" id="ARBA00022989"/>
    </source>
</evidence>
<evidence type="ECO:0000256" key="3">
    <source>
        <dbReference type="ARBA" id="ARBA00023136"/>
    </source>
</evidence>
<protein>
    <submittedName>
        <fullName evidence="6">Major facilitator superfamily protein</fullName>
    </submittedName>
</protein>
<evidence type="ECO:0000313" key="6">
    <source>
        <dbReference type="EMBL" id="AJD40976.1"/>
    </source>
</evidence>
<evidence type="ECO:0000313" key="7">
    <source>
        <dbReference type="Proteomes" id="UP000031368"/>
    </source>
</evidence>
<keyword evidence="1 4" id="KW-0812">Transmembrane</keyword>
<feature type="transmembrane region" description="Helical" evidence="4">
    <location>
        <begin position="92"/>
        <end position="111"/>
    </location>
</feature>
<proteinExistence type="predicted"/>
<keyword evidence="2 4" id="KW-1133">Transmembrane helix</keyword>
<dbReference type="Pfam" id="PF07690">
    <property type="entry name" value="MFS_1"/>
    <property type="match status" value="1"/>
</dbReference>
<feature type="transmembrane region" description="Helical" evidence="4">
    <location>
        <begin position="160"/>
        <end position="181"/>
    </location>
</feature>
<feature type="transmembrane region" description="Helical" evidence="4">
    <location>
        <begin position="64"/>
        <end position="85"/>
    </location>
</feature>
<organism evidence="6 7">
    <name type="scientific">Rhizobium gallicum bv. gallicum R602sp</name>
    <dbReference type="NCBI Taxonomy" id="1041138"/>
    <lineage>
        <taxon>Bacteria</taxon>
        <taxon>Pseudomonadati</taxon>
        <taxon>Pseudomonadota</taxon>
        <taxon>Alphaproteobacteria</taxon>
        <taxon>Hyphomicrobiales</taxon>
        <taxon>Rhizobiaceae</taxon>
        <taxon>Rhizobium/Agrobacterium group</taxon>
        <taxon>Rhizobium</taxon>
    </lineage>
</organism>
<dbReference type="Proteomes" id="UP000031368">
    <property type="component" value="Chromosome"/>
</dbReference>
<dbReference type="PANTHER" id="PTHR23520:SF5">
    <property type="entry name" value="TRANSPORTER, PUTATIVE (AFU_ORTHOLOGUE AFUA_3G04000)-RELATED"/>
    <property type="match status" value="1"/>
</dbReference>
<feature type="transmembrane region" description="Helical" evidence="4">
    <location>
        <begin position="235"/>
        <end position="263"/>
    </location>
</feature>
<feature type="transmembrane region" description="Helical" evidence="4">
    <location>
        <begin position="389"/>
        <end position="411"/>
    </location>
</feature>
<reference evidence="6 7" key="1">
    <citation type="submission" date="2013-11" db="EMBL/GenBank/DDBJ databases">
        <title>Complete genome sequence of Rhizobium gallicum bv. gallicum R602.</title>
        <authorList>
            <person name="Bustos P."/>
            <person name="Santamaria R.I."/>
            <person name="Lozano L."/>
            <person name="Acosta J.L."/>
            <person name="Ormeno-Orrillo E."/>
            <person name="Rogel M.A."/>
            <person name="Romero D."/>
            <person name="Cevallos M.A."/>
            <person name="Martinez-Romero E."/>
            <person name="Gonzalez V."/>
        </authorList>
    </citation>
    <scope>NUCLEOTIDE SEQUENCE [LARGE SCALE GENOMIC DNA]</scope>
    <source>
        <strain evidence="6 7">R602</strain>
    </source>
</reference>
<dbReference type="AlphaFoldDB" id="A0A0B4X1D0"/>
<dbReference type="HOGENOM" id="CLU_025894_2_0_5"/>
<evidence type="ECO:0000256" key="4">
    <source>
        <dbReference type="SAM" id="Phobius"/>
    </source>
</evidence>
<sequence>MGSNECRFVRTNRKERQTLLPAGAQPTAAYLLTSRGLRAFGDGLVSLLLPAYLAVLGFNAFEIGVLATATLAGSAALTLTVGIVAHHFSRRTLLIAAAVLMMATGVAFALVQDFWPLLLIAFVGTLNPSSGDVSVFLPLEHAQLAHSVTDRDRTALFARYSLIGSLAGAVGALAAGAPDILGEAIGLDIKGALQAAFLLYASLGLATLFLYRRLPVEPFDATAAPAEPLGKSRTIVLTLAALFSLDAFAGGLIVQSLLALWLYQRFDLSLAATGAIFFWTGVLSSGSYLIAVRISKRIGLVNTMVFTHLPSSLCLILVPFMPHLAQAIGLLLIRSALSQMDVPTRTSYVMAIVAPGERAAAASVTAVPRSLAAASGPLLAGWLMSISSFGWPLVAAAALKIVYDVLLLFMFRKHRPPEER</sequence>
<accession>A0A0B4X1D0</accession>
<feature type="domain" description="Major facilitator superfamily (MFS) profile" evidence="5">
    <location>
        <begin position="27"/>
        <end position="415"/>
    </location>
</feature>
<feature type="transmembrane region" description="Helical" evidence="4">
    <location>
        <begin position="269"/>
        <end position="292"/>
    </location>
</feature>
<name>A0A0B4X1D0_9HYPH</name>
<dbReference type="EMBL" id="CP006877">
    <property type="protein sequence ID" value="AJD40976.1"/>
    <property type="molecule type" value="Genomic_DNA"/>
</dbReference>
<keyword evidence="7" id="KW-1185">Reference proteome</keyword>
<dbReference type="GO" id="GO:0022857">
    <property type="term" value="F:transmembrane transporter activity"/>
    <property type="evidence" value="ECO:0007669"/>
    <property type="project" value="InterPro"/>
</dbReference>
<dbReference type="InterPro" id="IPR020846">
    <property type="entry name" value="MFS_dom"/>
</dbReference>
<evidence type="ECO:0000259" key="5">
    <source>
        <dbReference type="PROSITE" id="PS50850"/>
    </source>
</evidence>
<dbReference type="InterPro" id="IPR011701">
    <property type="entry name" value="MFS"/>
</dbReference>
<gene>
    <name evidence="6" type="ORF">RGR602_CH01632</name>
</gene>
<dbReference type="InterPro" id="IPR036259">
    <property type="entry name" value="MFS_trans_sf"/>
</dbReference>
<keyword evidence="3 4" id="KW-0472">Membrane</keyword>
<dbReference type="Gene3D" id="1.20.1250.20">
    <property type="entry name" value="MFS general substrate transporter like domains"/>
    <property type="match status" value="1"/>
</dbReference>
<feature type="transmembrane region" description="Helical" evidence="4">
    <location>
        <begin position="193"/>
        <end position="214"/>
    </location>
</feature>
<evidence type="ECO:0000256" key="1">
    <source>
        <dbReference type="ARBA" id="ARBA00022692"/>
    </source>
</evidence>
<dbReference type="SUPFAM" id="SSF103473">
    <property type="entry name" value="MFS general substrate transporter"/>
    <property type="match status" value="1"/>
</dbReference>